<dbReference type="InterPro" id="IPR008271">
    <property type="entry name" value="Ser/Thr_kinase_AS"/>
</dbReference>
<dbReference type="Proteomes" id="UP001470230">
    <property type="component" value="Unassembled WGS sequence"/>
</dbReference>
<dbReference type="PANTHER" id="PTHR44329:SF140">
    <property type="entry name" value="INACTIVE PROTEIN TYROSINE KINASE PTKL"/>
    <property type="match status" value="1"/>
</dbReference>
<comment type="caution">
    <text evidence="2">The sequence shown here is derived from an EMBL/GenBank/DDBJ whole genome shotgun (WGS) entry which is preliminary data.</text>
</comment>
<dbReference type="InterPro" id="IPR051681">
    <property type="entry name" value="Ser/Thr_Kinases-Pseudokinases"/>
</dbReference>
<keyword evidence="3" id="KW-1185">Reference proteome</keyword>
<dbReference type="SUPFAM" id="SSF81901">
    <property type="entry name" value="HCP-like"/>
    <property type="match status" value="2"/>
</dbReference>
<evidence type="ECO:0000259" key="1">
    <source>
        <dbReference type="PROSITE" id="PS50011"/>
    </source>
</evidence>
<feature type="domain" description="Protein kinase" evidence="1">
    <location>
        <begin position="10"/>
        <end position="281"/>
    </location>
</feature>
<evidence type="ECO:0000313" key="3">
    <source>
        <dbReference type="Proteomes" id="UP001470230"/>
    </source>
</evidence>
<dbReference type="SMART" id="SM00671">
    <property type="entry name" value="SEL1"/>
    <property type="match status" value="4"/>
</dbReference>
<dbReference type="Gene3D" id="1.25.40.10">
    <property type="entry name" value="Tetratricopeptide repeat domain"/>
    <property type="match status" value="2"/>
</dbReference>
<evidence type="ECO:0000313" key="2">
    <source>
        <dbReference type="EMBL" id="KAK8865270.1"/>
    </source>
</evidence>
<dbReference type="InterPro" id="IPR006597">
    <property type="entry name" value="Sel1-like"/>
</dbReference>
<dbReference type="InterPro" id="IPR011990">
    <property type="entry name" value="TPR-like_helical_dom_sf"/>
</dbReference>
<organism evidence="2 3">
    <name type="scientific">Tritrichomonas musculus</name>
    <dbReference type="NCBI Taxonomy" id="1915356"/>
    <lineage>
        <taxon>Eukaryota</taxon>
        <taxon>Metamonada</taxon>
        <taxon>Parabasalia</taxon>
        <taxon>Tritrichomonadida</taxon>
        <taxon>Tritrichomonadidae</taxon>
        <taxon>Tritrichomonas</taxon>
    </lineage>
</organism>
<dbReference type="PROSITE" id="PS00108">
    <property type="entry name" value="PROTEIN_KINASE_ST"/>
    <property type="match status" value="1"/>
</dbReference>
<dbReference type="InterPro" id="IPR000719">
    <property type="entry name" value="Prot_kinase_dom"/>
</dbReference>
<accession>A0ABR2ILT3</accession>
<dbReference type="PRINTS" id="PR00109">
    <property type="entry name" value="TYRKINASE"/>
</dbReference>
<dbReference type="PANTHER" id="PTHR44329">
    <property type="entry name" value="SERINE/THREONINE-PROTEIN KINASE TNNI3K-RELATED"/>
    <property type="match status" value="1"/>
</dbReference>
<protein>
    <recommendedName>
        <fullName evidence="1">Protein kinase domain-containing protein</fullName>
    </recommendedName>
</protein>
<sequence>MKGLVNLKNFDVKRRISAGAFGEVFLVIEKNTGRMCAAKVSLKKIEDNSINETRNLRRKIDIISRLNHPTVLKFIGFSYTNFLNERKPTIITEFMSNDTLEKMIDLERRGSALNDWDDTRKLIIIYSIASAMKYLHSHGIIHRDLKPANIFMDEYLIPRVGDFGLSKIILSSFCGSHSEKDVKGTTLYMAPEIHTNCEYTKAIDVYAFAIIVYEIITNQAPFPNCGSYQISCKVVNGERPEFKYTIPDSYKRLIEKCWSHDPKSRPTFDEIVNDLEKDPGFITDRVNEDEFRFFIEYINEYKTTFIERNELITFEEFNQSRNRSVKIVDVKARSVKSNTRMLNLSSKPNHENEEIYSKNELIMQKHKKKKTMKRYGVHVLKTDELFKPKLDLQRTKSPINREISNKKTSCIGTIIKYFEAAAFGGHPEAAYRLGEIYSKGDRVPVDKPKALGCFLMGAENKHITSTFMAAYMLYIGEGVPVDKKQAAILFKKAADLGDGKSMAFYAYMLKTGDCVTMDKEKSDEYFKKAFDADNNLLPFVTLGCALINGNFNENEKNEGVKFIIFAAENGSPYGSFEYAKLLYHGNRVTQDKEKAAHYYKFAADHNIHDAIKAYIDIAEKGDGIPVNEEEAVEYMVKMGNLLYGIERQSPDN</sequence>
<dbReference type="Pfam" id="PF08238">
    <property type="entry name" value="Sel1"/>
    <property type="match status" value="5"/>
</dbReference>
<dbReference type="InterPro" id="IPR001245">
    <property type="entry name" value="Ser-Thr/Tyr_kinase_cat_dom"/>
</dbReference>
<dbReference type="InterPro" id="IPR011009">
    <property type="entry name" value="Kinase-like_dom_sf"/>
</dbReference>
<name>A0ABR2ILT3_9EUKA</name>
<proteinExistence type="predicted"/>
<dbReference type="SUPFAM" id="SSF56112">
    <property type="entry name" value="Protein kinase-like (PK-like)"/>
    <property type="match status" value="1"/>
</dbReference>
<dbReference type="EMBL" id="JAPFFF010000016">
    <property type="protein sequence ID" value="KAK8865270.1"/>
    <property type="molecule type" value="Genomic_DNA"/>
</dbReference>
<dbReference type="PROSITE" id="PS50011">
    <property type="entry name" value="PROTEIN_KINASE_DOM"/>
    <property type="match status" value="1"/>
</dbReference>
<dbReference type="Gene3D" id="1.10.510.10">
    <property type="entry name" value="Transferase(Phosphotransferase) domain 1"/>
    <property type="match status" value="1"/>
</dbReference>
<gene>
    <name evidence="2" type="ORF">M9Y10_010808</name>
</gene>
<dbReference type="SMART" id="SM00220">
    <property type="entry name" value="S_TKc"/>
    <property type="match status" value="1"/>
</dbReference>
<reference evidence="2 3" key="1">
    <citation type="submission" date="2024-04" db="EMBL/GenBank/DDBJ databases">
        <title>Tritrichomonas musculus Genome.</title>
        <authorList>
            <person name="Alves-Ferreira E."/>
            <person name="Grigg M."/>
            <person name="Lorenzi H."/>
            <person name="Galac M."/>
        </authorList>
    </citation>
    <scope>NUCLEOTIDE SEQUENCE [LARGE SCALE GENOMIC DNA]</scope>
    <source>
        <strain evidence="2 3">EAF2021</strain>
    </source>
</reference>
<dbReference type="Pfam" id="PF00069">
    <property type="entry name" value="Pkinase"/>
    <property type="match status" value="1"/>
</dbReference>